<sequence>MAVDEHEQYGCAGDEYADGHGIDEVVTVPSADRSSSFGWCCTHLAGRLELAAIGKGQ</sequence>
<protein>
    <submittedName>
        <fullName evidence="1">Uncharacterized protein</fullName>
    </submittedName>
</protein>
<dbReference type="RefSeq" id="WP_329076777.1">
    <property type="nucleotide sequence ID" value="NZ_CP108849.2"/>
</dbReference>
<dbReference type="EMBL" id="CP109495">
    <property type="protein sequence ID" value="WUX53154.1"/>
    <property type="molecule type" value="Genomic_DNA"/>
</dbReference>
<keyword evidence="2" id="KW-1185">Reference proteome</keyword>
<dbReference type="Proteomes" id="UP001432209">
    <property type="component" value="Chromosome"/>
</dbReference>
<organism evidence="1 2">
    <name type="scientific">Streptomyces niveus</name>
    <name type="common">Streptomyces spheroides</name>
    <dbReference type="NCBI Taxonomy" id="193462"/>
    <lineage>
        <taxon>Bacteria</taxon>
        <taxon>Bacillati</taxon>
        <taxon>Actinomycetota</taxon>
        <taxon>Actinomycetes</taxon>
        <taxon>Kitasatosporales</taxon>
        <taxon>Streptomycetaceae</taxon>
        <taxon>Streptomyces</taxon>
    </lineage>
</organism>
<dbReference type="GeneID" id="91343932"/>
<evidence type="ECO:0000313" key="2">
    <source>
        <dbReference type="Proteomes" id="UP001432209"/>
    </source>
</evidence>
<proteinExistence type="predicted"/>
<name>A0ABZ2A537_STRNV</name>
<evidence type="ECO:0000313" key="1">
    <source>
        <dbReference type="EMBL" id="WUX53154.1"/>
    </source>
</evidence>
<reference evidence="1" key="1">
    <citation type="submission" date="2022-10" db="EMBL/GenBank/DDBJ databases">
        <title>The complete genomes of actinobacterial strains from the NBC collection.</title>
        <authorList>
            <person name="Joergensen T.S."/>
            <person name="Alvarez Arevalo M."/>
            <person name="Sterndorff E.B."/>
            <person name="Faurdal D."/>
            <person name="Vuksanovic O."/>
            <person name="Mourched A.-S."/>
            <person name="Charusanti P."/>
            <person name="Shaw S."/>
            <person name="Blin K."/>
            <person name="Weber T."/>
        </authorList>
    </citation>
    <scope>NUCLEOTIDE SEQUENCE</scope>
    <source>
        <strain evidence="1">NBC_01432</strain>
    </source>
</reference>
<accession>A0ABZ2A537</accession>
<gene>
    <name evidence="1" type="ORF">OG442_17270</name>
</gene>